<name>A0ACB6QKU9_9PLEO</name>
<comment type="caution">
    <text evidence="1">The sequence shown here is derived from an EMBL/GenBank/DDBJ whole genome shotgun (WGS) entry which is preliminary data.</text>
</comment>
<accession>A0ACB6QKU9</accession>
<dbReference type="EMBL" id="MU003520">
    <property type="protein sequence ID" value="KAF2467492.1"/>
    <property type="molecule type" value="Genomic_DNA"/>
</dbReference>
<evidence type="ECO:0000313" key="2">
    <source>
        <dbReference type="Proteomes" id="UP000799755"/>
    </source>
</evidence>
<dbReference type="Proteomes" id="UP000799755">
    <property type="component" value="Unassembled WGS sequence"/>
</dbReference>
<protein>
    <submittedName>
        <fullName evidence="1">VWA-like protein</fullName>
    </submittedName>
</protein>
<evidence type="ECO:0000313" key="1">
    <source>
        <dbReference type="EMBL" id="KAF2467492.1"/>
    </source>
</evidence>
<keyword evidence="2" id="KW-1185">Reference proteome</keyword>
<sequence>MANLNRSHVASLEGMSYNERVGGGGFVVLERPTIDLPLRIKSKDNRIEIDDISPQIGCEVLIHYVDYDGIIVKVVPPMEPVVNQGRGPVEIVLLIDVSPSMNDLAPVPPRSEGDESEQKGFTVLDLTKHAAYTVTESLNEHDTLCIVTFSETCKVLLPRLPMNHKNKNCAKEKILSMQPESSTYLWSGMQLALDQFSGDVDKTAALMVLTDGQPNEPLSNGIIAAMRRWCRGRGLGRIPVPIHTFGFGYNLEEGLLQSISDLGGGDYSFVPDASMLGTVFNHAVANLKSTYAQTATLQLMDKEIAITRRLIATTAGSVQNNQAATDLLSEMDAPRPSPDNLPVQGRSLGDMSQALRIESDTDTDTEGQQNWTKRREIQQFTSSPTAVQKTQKRVTRIDFNNIIKAAAPRTAGNHESTEQALPRSDVQDPLALTTTTLQPSTEAGLRMQQKVDIHFKMKEHGIWKLLHSLSVDPSDTMELQRLVIKYMRKREPMYPYTKDMRMVKIIIVSGAGISTNAGVADFRSTSGTKMSSKRLFHASVYLDPQAAEQLHNVLLKTFESALKPEFTPFEAMMENLAESGRTQRHYTQNIDC</sequence>
<proteinExistence type="predicted"/>
<gene>
    <name evidence="1" type="ORF">BDR25DRAFT_316831</name>
</gene>
<organism evidence="1 2">
    <name type="scientific">Lindgomyces ingoldianus</name>
    <dbReference type="NCBI Taxonomy" id="673940"/>
    <lineage>
        <taxon>Eukaryota</taxon>
        <taxon>Fungi</taxon>
        <taxon>Dikarya</taxon>
        <taxon>Ascomycota</taxon>
        <taxon>Pezizomycotina</taxon>
        <taxon>Dothideomycetes</taxon>
        <taxon>Pleosporomycetidae</taxon>
        <taxon>Pleosporales</taxon>
        <taxon>Lindgomycetaceae</taxon>
        <taxon>Lindgomyces</taxon>
    </lineage>
</organism>
<reference evidence="1" key="1">
    <citation type="journal article" date="2020" name="Stud. Mycol.">
        <title>101 Dothideomycetes genomes: a test case for predicting lifestyles and emergence of pathogens.</title>
        <authorList>
            <person name="Haridas S."/>
            <person name="Albert R."/>
            <person name="Binder M."/>
            <person name="Bloem J."/>
            <person name="Labutti K."/>
            <person name="Salamov A."/>
            <person name="Andreopoulos B."/>
            <person name="Baker S."/>
            <person name="Barry K."/>
            <person name="Bills G."/>
            <person name="Bluhm B."/>
            <person name="Cannon C."/>
            <person name="Castanera R."/>
            <person name="Culley D."/>
            <person name="Daum C."/>
            <person name="Ezra D."/>
            <person name="Gonzalez J."/>
            <person name="Henrissat B."/>
            <person name="Kuo A."/>
            <person name="Liang C."/>
            <person name="Lipzen A."/>
            <person name="Lutzoni F."/>
            <person name="Magnuson J."/>
            <person name="Mondo S."/>
            <person name="Nolan M."/>
            <person name="Ohm R."/>
            <person name="Pangilinan J."/>
            <person name="Park H.-J."/>
            <person name="Ramirez L."/>
            <person name="Alfaro M."/>
            <person name="Sun H."/>
            <person name="Tritt A."/>
            <person name="Yoshinaga Y."/>
            <person name="Zwiers L.-H."/>
            <person name="Turgeon B."/>
            <person name="Goodwin S."/>
            <person name="Spatafora J."/>
            <person name="Crous P."/>
            <person name="Grigoriev I."/>
        </authorList>
    </citation>
    <scope>NUCLEOTIDE SEQUENCE</scope>
    <source>
        <strain evidence="1">ATCC 200398</strain>
    </source>
</reference>